<evidence type="ECO:0000313" key="5">
    <source>
        <dbReference type="EMBL" id="CAH0369374.1"/>
    </source>
</evidence>
<dbReference type="AlphaFoldDB" id="A0A8J2SK04"/>
<evidence type="ECO:0008006" key="7">
    <source>
        <dbReference type="Google" id="ProtNLM"/>
    </source>
</evidence>
<dbReference type="InterPro" id="IPR044076">
    <property type="entry name" value="Ribosomal_P2"/>
</dbReference>
<keyword evidence="3" id="KW-0687">Ribonucleoprotein</keyword>
<dbReference type="GO" id="GO:0003735">
    <property type="term" value="F:structural constituent of ribosome"/>
    <property type="evidence" value="ECO:0007669"/>
    <property type="project" value="InterPro"/>
</dbReference>
<dbReference type="EMBL" id="CAKKNE010000002">
    <property type="protein sequence ID" value="CAH0369374.1"/>
    <property type="molecule type" value="Genomic_DNA"/>
</dbReference>
<dbReference type="GO" id="GO:0022625">
    <property type="term" value="C:cytosolic large ribosomal subunit"/>
    <property type="evidence" value="ECO:0007669"/>
    <property type="project" value="InterPro"/>
</dbReference>
<feature type="compositionally biased region" description="Basic residues" evidence="4">
    <location>
        <begin position="130"/>
        <end position="145"/>
    </location>
</feature>
<dbReference type="InterPro" id="IPR038716">
    <property type="entry name" value="P1/P2_N_sf"/>
</dbReference>
<comment type="caution">
    <text evidence="5">The sequence shown here is derived from an EMBL/GenBank/DDBJ whole genome shotgun (WGS) entry which is preliminary data.</text>
</comment>
<comment type="similarity">
    <text evidence="1">Belongs to the eukaryotic ribosomal protein P1/P2 family.</text>
</comment>
<name>A0A8J2SK04_9STRA</name>
<sequence length="145" mass="15243">AIASNCTPLRPYIDPQAKKKVRLNSFAAPDAADRCTVRTRTMENAAAYTMLVLGGNAKPTADQVKAVVVAGGKAEPDEESIAALIKDMEGKELAAVIDAGMEKIKDVPMGGGGGGGGGEEGGGRGGGDRHGRRHGHVRRRRRRRR</sequence>
<keyword evidence="2" id="KW-0689">Ribosomal protein</keyword>
<proteinExistence type="inferred from homology"/>
<evidence type="ECO:0000256" key="1">
    <source>
        <dbReference type="ARBA" id="ARBA00005436"/>
    </source>
</evidence>
<dbReference type="PANTHER" id="PTHR21141:SF5">
    <property type="entry name" value="LARGE RIBOSOMAL SUBUNIT PROTEIN P2"/>
    <property type="match status" value="1"/>
</dbReference>
<protein>
    <recommendedName>
        <fullName evidence="7">60S acidic ribosomal protein P2</fullName>
    </recommendedName>
</protein>
<feature type="region of interest" description="Disordered" evidence="4">
    <location>
        <begin position="104"/>
        <end position="145"/>
    </location>
</feature>
<dbReference type="Gene3D" id="1.10.10.1410">
    <property type="match status" value="1"/>
</dbReference>
<evidence type="ECO:0000256" key="3">
    <source>
        <dbReference type="ARBA" id="ARBA00023274"/>
    </source>
</evidence>
<feature type="non-terminal residue" evidence="5">
    <location>
        <position position="145"/>
    </location>
</feature>
<dbReference type="Proteomes" id="UP000789595">
    <property type="component" value="Unassembled WGS sequence"/>
</dbReference>
<feature type="non-terminal residue" evidence="5">
    <location>
        <position position="1"/>
    </location>
</feature>
<keyword evidence="6" id="KW-1185">Reference proteome</keyword>
<evidence type="ECO:0000313" key="6">
    <source>
        <dbReference type="Proteomes" id="UP000789595"/>
    </source>
</evidence>
<evidence type="ECO:0000256" key="2">
    <source>
        <dbReference type="ARBA" id="ARBA00022980"/>
    </source>
</evidence>
<dbReference type="PANTHER" id="PTHR21141">
    <property type="entry name" value="60S ACIDIC RIBOSOMAL PROTEIN FAMILY MEMBER"/>
    <property type="match status" value="1"/>
</dbReference>
<evidence type="ECO:0000256" key="4">
    <source>
        <dbReference type="SAM" id="MobiDB-lite"/>
    </source>
</evidence>
<accession>A0A8J2SK04</accession>
<feature type="compositionally biased region" description="Gly residues" evidence="4">
    <location>
        <begin position="109"/>
        <end position="125"/>
    </location>
</feature>
<reference evidence="5" key="1">
    <citation type="submission" date="2021-11" db="EMBL/GenBank/DDBJ databases">
        <authorList>
            <consortium name="Genoscope - CEA"/>
            <person name="William W."/>
        </authorList>
    </citation>
    <scope>NUCLEOTIDE SEQUENCE</scope>
</reference>
<gene>
    <name evidence="5" type="ORF">PECAL_2P24950</name>
</gene>
<dbReference type="OrthoDB" id="1227494at2759"/>
<dbReference type="GO" id="GO:0002182">
    <property type="term" value="P:cytoplasmic translational elongation"/>
    <property type="evidence" value="ECO:0007669"/>
    <property type="project" value="InterPro"/>
</dbReference>
<organism evidence="5 6">
    <name type="scientific">Pelagomonas calceolata</name>
    <dbReference type="NCBI Taxonomy" id="35677"/>
    <lineage>
        <taxon>Eukaryota</taxon>
        <taxon>Sar</taxon>
        <taxon>Stramenopiles</taxon>
        <taxon>Ochrophyta</taxon>
        <taxon>Pelagophyceae</taxon>
        <taxon>Pelagomonadales</taxon>
        <taxon>Pelagomonadaceae</taxon>
        <taxon>Pelagomonas</taxon>
    </lineage>
</organism>